<feature type="compositionally biased region" description="Polar residues" evidence="2">
    <location>
        <begin position="167"/>
        <end position="178"/>
    </location>
</feature>
<feature type="compositionally biased region" description="Basic and acidic residues" evidence="2">
    <location>
        <begin position="52"/>
        <end position="61"/>
    </location>
</feature>
<dbReference type="EMBL" id="JACEGQ020000014">
    <property type="protein sequence ID" value="KAH8488269.1"/>
    <property type="molecule type" value="Genomic_DNA"/>
</dbReference>
<dbReference type="AlphaFoldDB" id="A0A8T2X420"/>
<keyword evidence="4" id="KW-1185">Reference proteome</keyword>
<evidence type="ECO:0008006" key="5">
    <source>
        <dbReference type="Google" id="ProtNLM"/>
    </source>
</evidence>
<evidence type="ECO:0000313" key="4">
    <source>
        <dbReference type="Proteomes" id="UP000807159"/>
    </source>
</evidence>
<feature type="region of interest" description="Disordered" evidence="2">
    <location>
        <begin position="15"/>
        <end position="73"/>
    </location>
</feature>
<evidence type="ECO:0000256" key="2">
    <source>
        <dbReference type="SAM" id="MobiDB-lite"/>
    </source>
</evidence>
<accession>A0A8T2X420</accession>
<name>A0A8T2X420_POPDE</name>
<dbReference type="Proteomes" id="UP000807159">
    <property type="component" value="Chromosome 14"/>
</dbReference>
<reference evidence="3" key="1">
    <citation type="journal article" date="2021" name="J. Hered.">
        <title>Genome Assembly of Salicaceae Populus deltoides (Eastern Cottonwood) I-69 Based on Nanopore Sequencing and Hi-C Technologies.</title>
        <authorList>
            <person name="Bai S."/>
            <person name="Wu H."/>
            <person name="Zhang J."/>
            <person name="Pan Z."/>
            <person name="Zhao W."/>
            <person name="Li Z."/>
            <person name="Tong C."/>
        </authorList>
    </citation>
    <scope>NUCLEOTIDE SEQUENCE</scope>
    <source>
        <tissue evidence="3">Leaf</tissue>
    </source>
</reference>
<feature type="compositionally biased region" description="Basic residues" evidence="2">
    <location>
        <begin position="62"/>
        <end position="73"/>
    </location>
</feature>
<comment type="caution">
    <text evidence="3">The sequence shown here is derived from an EMBL/GenBank/DDBJ whole genome shotgun (WGS) entry which is preliminary data.</text>
</comment>
<evidence type="ECO:0000313" key="3">
    <source>
        <dbReference type="EMBL" id="KAH8488269.1"/>
    </source>
</evidence>
<feature type="region of interest" description="Disordered" evidence="2">
    <location>
        <begin position="167"/>
        <end position="186"/>
    </location>
</feature>
<organism evidence="3 4">
    <name type="scientific">Populus deltoides</name>
    <name type="common">Eastern poplar</name>
    <name type="synonym">Eastern cottonwood</name>
    <dbReference type="NCBI Taxonomy" id="3696"/>
    <lineage>
        <taxon>Eukaryota</taxon>
        <taxon>Viridiplantae</taxon>
        <taxon>Streptophyta</taxon>
        <taxon>Embryophyta</taxon>
        <taxon>Tracheophyta</taxon>
        <taxon>Spermatophyta</taxon>
        <taxon>Magnoliopsida</taxon>
        <taxon>eudicotyledons</taxon>
        <taxon>Gunneridae</taxon>
        <taxon>Pentapetalae</taxon>
        <taxon>rosids</taxon>
        <taxon>fabids</taxon>
        <taxon>Malpighiales</taxon>
        <taxon>Salicaceae</taxon>
        <taxon>Saliceae</taxon>
        <taxon>Populus</taxon>
    </lineage>
</organism>
<evidence type="ECO:0000256" key="1">
    <source>
        <dbReference type="SAM" id="Coils"/>
    </source>
</evidence>
<feature type="coiled-coil region" evidence="1">
    <location>
        <begin position="86"/>
        <end position="120"/>
    </location>
</feature>
<keyword evidence="1" id="KW-0175">Coiled coil</keyword>
<sequence length="351" mass="39459">MRFGQQYWSMIIKQAMEADGKEPDPSDQELEGSPIAGENHRSPCSSAPPIEGRVKFSDKQKENKKKCDQRHRENKKLQEVGIMNELKSLEEISGELDRQNDRLKRKRDHLEVNVEEENRRILSQLLGNIAGQNTEVFNVLQININGESSMGLNNEREMNEVPITSSTFSRENPLSMNPRTLPKSTKKKVIEASKRIEILKEKIVQFHKDNAVFSAEARLLQKTLALLGNISAQMTSISTTKNAMLEMFFNNYMLQNLGQGSTIPVNTQLPFEMTPDNTFGTGEAGLPVHHPPVYQSGDPAMESLGLPQSHVLQGLAHENQGLELIDDLTFSPSDLLCFDNKEARELETTSS</sequence>
<gene>
    <name evidence="3" type="ORF">H0E87_024079</name>
</gene>
<protein>
    <recommendedName>
        <fullName evidence="5">BZIP domain-containing protein</fullName>
    </recommendedName>
</protein>
<proteinExistence type="predicted"/>